<dbReference type="PROSITE" id="PS00383">
    <property type="entry name" value="TYR_PHOSPHATASE_1"/>
    <property type="match status" value="1"/>
</dbReference>
<feature type="domain" description="Tyrosine specific protein phosphatases" evidence="2">
    <location>
        <begin position="572"/>
        <end position="644"/>
    </location>
</feature>
<sequence>MSPSSAVSYLLKPRSAGLALAALGGVLVLYRMAKVRTAVPGARDPDATDPTLLRSHSEIKSYKAARAGITFPGIRVFYRRHPKADELPKDPAPLPLLVFIHGLGGSVAQFHPLISSLSNSASCLAADLPGCGRSQFAPTSWGAYTTENLSELVETIIRAHIEEGQGVVLIAHSMGTAIATNIASKQSSHHPLPPLNVMGVIGICPLSGPPPEAMVRNFRRLLWIPDFIFNLWRAWDRRGGPESASVKRFVGPSGDLEARQLQDRFNSQSRTPVFRRMAWGSLPVYVSGKPTGGLFGSAAWADIDAPIFLIGGEYDTVTSPKEVRKIEEMLQVAAKNRGNLDDKPQEASAGRIPLPESTLGEAAAPVNTDTALRDHMPRSIEEISQGDFTRKQPPLATTEEPLEDPTTPRDHQELGSLNYIPSQPIHPRKVVKSALLPAGHALLYTPATVRILAGLVSDFMNENITSRLSLGWQLQYLSREGKWDVKNLAKWKSVQPVSEPIGGIFRAMKTLREVDEEHCPKMFSAKWGNEIKDVIDISHADPVYDPQSFGSSIKYHKFPTVSKIPPTDAEVQGFINLVDKVRNDQKLRSSSEANWGEDYVIGVHCHYGFNRTGYFLVCYLIERCGYGVQKAITTFAEARPNGIRHSHFLDRLFVRYSNFKE</sequence>
<dbReference type="PROSITE" id="PS50056">
    <property type="entry name" value="TYR_PHOSPHATASE_2"/>
    <property type="match status" value="1"/>
</dbReference>
<organism evidence="3">
    <name type="scientific">Rosellinia necatrix</name>
    <name type="common">White root-rot fungus</name>
    <dbReference type="NCBI Taxonomy" id="77044"/>
    <lineage>
        <taxon>Eukaryota</taxon>
        <taxon>Fungi</taxon>
        <taxon>Dikarya</taxon>
        <taxon>Ascomycota</taxon>
        <taxon>Pezizomycotina</taxon>
        <taxon>Sordariomycetes</taxon>
        <taxon>Xylariomycetidae</taxon>
        <taxon>Xylariales</taxon>
        <taxon>Xylariaceae</taxon>
        <taxon>Rosellinia</taxon>
    </lineage>
</organism>
<dbReference type="SUPFAM" id="SSF53474">
    <property type="entry name" value="alpha/beta-Hydrolases"/>
    <property type="match status" value="1"/>
</dbReference>
<evidence type="ECO:0000313" key="4">
    <source>
        <dbReference type="Proteomes" id="UP000054516"/>
    </source>
</evidence>
<dbReference type="InterPro" id="IPR003595">
    <property type="entry name" value="Tyr_Pase_cat"/>
</dbReference>
<dbReference type="EMBL" id="DF977480">
    <property type="protein sequence ID" value="GAP89637.2"/>
    <property type="molecule type" value="Genomic_DNA"/>
</dbReference>
<dbReference type="InterPro" id="IPR029058">
    <property type="entry name" value="AB_hydrolase_fold"/>
</dbReference>
<dbReference type="InterPro" id="IPR016130">
    <property type="entry name" value="Tyr_Pase_AS"/>
</dbReference>
<dbReference type="PANTHER" id="PTHR10367:SF25">
    <property type="entry name" value="DUAL SPECIFICITY PHOSPHATASE CATALYTIC DOMAIN PROTEIN (AFU_ORTHOLOGUE AFUA_1G03540)"/>
    <property type="match status" value="1"/>
</dbReference>
<dbReference type="OrthoDB" id="428974at2759"/>
<evidence type="ECO:0000256" key="1">
    <source>
        <dbReference type="SAM" id="MobiDB-lite"/>
    </source>
</evidence>
<dbReference type="InterPro" id="IPR000387">
    <property type="entry name" value="Tyr_Pase_dom"/>
</dbReference>
<feature type="region of interest" description="Disordered" evidence="1">
    <location>
        <begin position="336"/>
        <end position="410"/>
    </location>
</feature>
<dbReference type="FunFam" id="3.90.190.10:FF:000090">
    <property type="entry name" value="Dual specificity phosphatase catalytic domain protein"/>
    <property type="match status" value="1"/>
</dbReference>
<dbReference type="GO" id="GO:0140096">
    <property type="term" value="F:catalytic activity, acting on a protein"/>
    <property type="evidence" value="ECO:0007669"/>
    <property type="project" value="UniProtKB-ARBA"/>
</dbReference>
<dbReference type="GO" id="GO:0006370">
    <property type="term" value="P:7-methylguanosine mRNA capping"/>
    <property type="evidence" value="ECO:0007669"/>
    <property type="project" value="TreeGrafter"/>
</dbReference>
<protein>
    <submittedName>
        <fullName evidence="3">Putative dual specificity phosphatase</fullName>
        <ecNumber evidence="3">3.1.3.41</ecNumber>
    </submittedName>
</protein>
<feature type="compositionally biased region" description="Basic and acidic residues" evidence="1">
    <location>
        <begin position="371"/>
        <end position="381"/>
    </location>
</feature>
<accession>A0A1W2TMR3</accession>
<dbReference type="PANTHER" id="PTHR10367">
    <property type="entry name" value="MRNA-CAPPING ENZYME"/>
    <property type="match status" value="1"/>
</dbReference>
<dbReference type="SMART" id="SM00404">
    <property type="entry name" value="PTPc_motif"/>
    <property type="match status" value="1"/>
</dbReference>
<proteinExistence type="predicted"/>
<dbReference type="Pfam" id="PF00561">
    <property type="entry name" value="Abhydrolase_1"/>
    <property type="match status" value="1"/>
</dbReference>
<dbReference type="Proteomes" id="UP000054516">
    <property type="component" value="Unassembled WGS sequence"/>
</dbReference>
<dbReference type="InterPro" id="IPR051029">
    <property type="entry name" value="mRNA_Capping_Enz/RNA_Phosphat"/>
</dbReference>
<keyword evidence="4" id="KW-1185">Reference proteome</keyword>
<keyword evidence="3" id="KW-0378">Hydrolase</keyword>
<dbReference type="CDD" id="cd14502">
    <property type="entry name" value="RNA_5'-triphosphatase"/>
    <property type="match status" value="1"/>
</dbReference>
<dbReference type="AlphaFoldDB" id="A0A1W2TMR3"/>
<dbReference type="OMA" id="PGIRHGH"/>
<name>A0A1W2TMR3_ROSNE</name>
<dbReference type="EC" id="3.1.3.41" evidence="3"/>
<dbReference type="InterPro" id="IPR000073">
    <property type="entry name" value="AB_hydrolase_1"/>
</dbReference>
<reference evidence="3" key="1">
    <citation type="submission" date="2016-03" db="EMBL/GenBank/DDBJ databases">
        <title>Draft genome sequence of Rosellinia necatrix.</title>
        <authorList>
            <person name="Kanematsu S."/>
        </authorList>
    </citation>
    <scope>NUCLEOTIDE SEQUENCE [LARGE SCALE GENOMIC DNA]</scope>
    <source>
        <strain evidence="3">W97</strain>
    </source>
</reference>
<evidence type="ECO:0000259" key="2">
    <source>
        <dbReference type="PROSITE" id="PS50056"/>
    </source>
</evidence>
<dbReference type="STRING" id="77044.A0A1W2TMR3"/>
<dbReference type="SUPFAM" id="SSF52799">
    <property type="entry name" value="(Phosphotyrosine protein) phosphatases II"/>
    <property type="match status" value="1"/>
</dbReference>
<dbReference type="Gene3D" id="3.90.190.10">
    <property type="entry name" value="Protein tyrosine phosphatase superfamily"/>
    <property type="match status" value="1"/>
</dbReference>
<dbReference type="GO" id="GO:0016787">
    <property type="term" value="F:hydrolase activity"/>
    <property type="evidence" value="ECO:0007669"/>
    <property type="project" value="UniProtKB-KW"/>
</dbReference>
<gene>
    <name evidence="3" type="ORF">SAMD00023353_3500460</name>
</gene>
<dbReference type="Gene3D" id="3.40.50.1820">
    <property type="entry name" value="alpha/beta hydrolase"/>
    <property type="match status" value="1"/>
</dbReference>
<evidence type="ECO:0000313" key="3">
    <source>
        <dbReference type="EMBL" id="GAP89637.2"/>
    </source>
</evidence>
<dbReference type="GO" id="GO:0004484">
    <property type="term" value="F:mRNA guanylyltransferase activity"/>
    <property type="evidence" value="ECO:0007669"/>
    <property type="project" value="TreeGrafter"/>
</dbReference>
<dbReference type="InterPro" id="IPR029021">
    <property type="entry name" value="Prot-tyrosine_phosphatase-like"/>
</dbReference>